<dbReference type="InterPro" id="IPR044190">
    <property type="entry name" value="THA8-like"/>
</dbReference>
<proteinExistence type="predicted"/>
<dbReference type="Proteomes" id="UP000187406">
    <property type="component" value="Unassembled WGS sequence"/>
</dbReference>
<dbReference type="InParanoid" id="A0A1Q3CNY8"/>
<dbReference type="InterPro" id="IPR011990">
    <property type="entry name" value="TPR-like_helical_dom_sf"/>
</dbReference>
<comment type="caution">
    <text evidence="1">The sequence shown here is derived from an EMBL/GenBank/DDBJ whole genome shotgun (WGS) entry which is preliminary data.</text>
</comment>
<sequence>MKSLLLKANPNPILCNSLMKPQALVLKKTQVVICMSSRSKNRRPLQRGRDLSIEAIQTVQALKRASSQNPSISLDQVLQSKFSRLLKFDMLAVLRELLRQNECFLALKVFEDVRKECWYKPRVSLYADIIGVLASNGLFQEVEFVFTCMKTESNLDPEIEAFESLLRTLMSYNLVELVMDCYDLMKAIDCEPDRSSFRILINGLESMGETVLSAIVRHDAQNYYGESLEFLNEEQETILSPYESNKMH</sequence>
<dbReference type="STRING" id="3775.A0A1Q3CNY8"/>
<gene>
    <name evidence="1" type="ORF">CFOL_v3_25274</name>
</gene>
<dbReference type="AlphaFoldDB" id="A0A1Q3CNY8"/>
<dbReference type="PANTHER" id="PTHR47594">
    <property type="entry name" value="PPR CONTAINING PLANT-LIKE PROTEIN"/>
    <property type="match status" value="1"/>
</dbReference>
<reference evidence="2" key="1">
    <citation type="submission" date="2016-04" db="EMBL/GenBank/DDBJ databases">
        <title>Cephalotus genome sequencing.</title>
        <authorList>
            <person name="Fukushima K."/>
            <person name="Hasebe M."/>
            <person name="Fang X."/>
        </authorList>
    </citation>
    <scope>NUCLEOTIDE SEQUENCE [LARGE SCALE GENOMIC DNA]</scope>
    <source>
        <strain evidence="2">cv. St1</strain>
    </source>
</reference>
<dbReference type="Gene3D" id="1.25.40.10">
    <property type="entry name" value="Tetratricopeptide repeat domain"/>
    <property type="match status" value="1"/>
</dbReference>
<dbReference type="PANTHER" id="PTHR47594:SF4">
    <property type="entry name" value="OS04G0475500 PROTEIN"/>
    <property type="match status" value="1"/>
</dbReference>
<name>A0A1Q3CNY8_CEPFO</name>
<dbReference type="GO" id="GO:0000373">
    <property type="term" value="P:Group II intron splicing"/>
    <property type="evidence" value="ECO:0007669"/>
    <property type="project" value="InterPro"/>
</dbReference>
<evidence type="ECO:0000313" key="2">
    <source>
        <dbReference type="Proteomes" id="UP000187406"/>
    </source>
</evidence>
<dbReference type="GO" id="GO:0003723">
    <property type="term" value="F:RNA binding"/>
    <property type="evidence" value="ECO:0007669"/>
    <property type="project" value="InterPro"/>
</dbReference>
<dbReference type="GO" id="GO:0009658">
    <property type="term" value="P:chloroplast organization"/>
    <property type="evidence" value="ECO:0007669"/>
    <property type="project" value="InterPro"/>
</dbReference>
<organism evidence="1 2">
    <name type="scientific">Cephalotus follicularis</name>
    <name type="common">Albany pitcher plant</name>
    <dbReference type="NCBI Taxonomy" id="3775"/>
    <lineage>
        <taxon>Eukaryota</taxon>
        <taxon>Viridiplantae</taxon>
        <taxon>Streptophyta</taxon>
        <taxon>Embryophyta</taxon>
        <taxon>Tracheophyta</taxon>
        <taxon>Spermatophyta</taxon>
        <taxon>Magnoliopsida</taxon>
        <taxon>eudicotyledons</taxon>
        <taxon>Gunneridae</taxon>
        <taxon>Pentapetalae</taxon>
        <taxon>rosids</taxon>
        <taxon>fabids</taxon>
        <taxon>Oxalidales</taxon>
        <taxon>Cephalotaceae</taxon>
        <taxon>Cephalotus</taxon>
    </lineage>
</organism>
<protein>
    <recommendedName>
        <fullName evidence="3">PPR domain-containing protein</fullName>
    </recommendedName>
</protein>
<evidence type="ECO:0008006" key="3">
    <source>
        <dbReference type="Google" id="ProtNLM"/>
    </source>
</evidence>
<evidence type="ECO:0000313" key="1">
    <source>
        <dbReference type="EMBL" id="GAV81821.1"/>
    </source>
</evidence>
<keyword evidence="2" id="KW-1185">Reference proteome</keyword>
<accession>A0A1Q3CNY8</accession>
<dbReference type="EMBL" id="BDDD01002496">
    <property type="protein sequence ID" value="GAV81821.1"/>
    <property type="molecule type" value="Genomic_DNA"/>
</dbReference>
<dbReference type="OrthoDB" id="662260at2759"/>